<dbReference type="EMBL" id="BJJW01000002">
    <property type="protein sequence ID" value="GDZ83391.1"/>
    <property type="molecule type" value="Genomic_DNA"/>
</dbReference>
<gene>
    <name evidence="2" type="ORF">LCIT_06330</name>
</gene>
<comment type="caution">
    <text evidence="2">The sequence shown here is derived from an EMBL/GenBank/DDBJ whole genome shotgun (WGS) entry which is preliminary data.</text>
</comment>
<keyword evidence="1" id="KW-0812">Transmembrane</keyword>
<organism evidence="2 3">
    <name type="scientific">Leuconostoc citreum</name>
    <dbReference type="NCBI Taxonomy" id="33964"/>
    <lineage>
        <taxon>Bacteria</taxon>
        <taxon>Bacillati</taxon>
        <taxon>Bacillota</taxon>
        <taxon>Bacilli</taxon>
        <taxon>Lactobacillales</taxon>
        <taxon>Lactobacillaceae</taxon>
        <taxon>Leuconostoc</taxon>
    </lineage>
</organism>
<name>A0A5A5TXP6_LEUCI</name>
<dbReference type="Proteomes" id="UP000323274">
    <property type="component" value="Unassembled WGS sequence"/>
</dbReference>
<evidence type="ECO:0000256" key="1">
    <source>
        <dbReference type="SAM" id="Phobius"/>
    </source>
</evidence>
<reference evidence="2 3" key="1">
    <citation type="submission" date="2019-04" db="EMBL/GenBank/DDBJ databases">
        <title>A pseudo-fructophilic Leuconostoc citreum strain F192-5 isolated from peel of satsuma mandarin: the first report for isolation and characterization of strain-dependent fructophilic-like characteristics.</title>
        <authorList>
            <person name="Maeno S."/>
            <person name="Tanizawa Y."/>
            <person name="Kajikawa A."/>
            <person name="Kanesaki Y."/>
            <person name="Kubota E."/>
            <person name="Arita M."/>
            <person name="Leon D."/>
            <person name="Endo A."/>
        </authorList>
    </citation>
    <scope>NUCLEOTIDE SEQUENCE [LARGE SCALE GENOMIC DNA]</scope>
    <source>
        <strain evidence="2 3">F192-5</strain>
    </source>
</reference>
<keyword evidence="1" id="KW-0472">Membrane</keyword>
<dbReference type="RefSeq" id="WP_149333951.1">
    <property type="nucleotide sequence ID" value="NZ_BJJW01000002.1"/>
</dbReference>
<dbReference type="AlphaFoldDB" id="A0A5A5TXP6"/>
<sequence length="68" mass="7692">MKKTTLWLIITLSFTLLAIYAGYKTSFEISFALTISKNEISVNGSMAFLFALFTVFSSIKYLTCRFTS</sequence>
<feature type="transmembrane region" description="Helical" evidence="1">
    <location>
        <begin position="45"/>
        <end position="63"/>
    </location>
</feature>
<keyword evidence="1" id="KW-1133">Transmembrane helix</keyword>
<proteinExistence type="predicted"/>
<evidence type="ECO:0000313" key="2">
    <source>
        <dbReference type="EMBL" id="GDZ83391.1"/>
    </source>
</evidence>
<evidence type="ECO:0000313" key="3">
    <source>
        <dbReference type="Proteomes" id="UP000323274"/>
    </source>
</evidence>
<protein>
    <submittedName>
        <fullName evidence="2">Uncharacterized protein</fullName>
    </submittedName>
</protein>
<accession>A0A5A5TXP6</accession>